<name>A0A1A8EU61_9TELE</name>
<dbReference type="AlphaFoldDB" id="A0A1A8EU61"/>
<protein>
    <submittedName>
        <fullName evidence="1">Uncharacterized protein</fullName>
    </submittedName>
</protein>
<dbReference type="EMBL" id="HAEB01004158">
    <property type="protein sequence ID" value="SBQ50685.1"/>
    <property type="molecule type" value="Transcribed_RNA"/>
</dbReference>
<evidence type="ECO:0000313" key="1">
    <source>
        <dbReference type="EMBL" id="SBQ50685.1"/>
    </source>
</evidence>
<proteinExistence type="predicted"/>
<reference evidence="1" key="1">
    <citation type="submission" date="2016-05" db="EMBL/GenBank/DDBJ databases">
        <authorList>
            <person name="Lavstsen T."/>
            <person name="Jespersen J.S."/>
        </authorList>
    </citation>
    <scope>NUCLEOTIDE SEQUENCE</scope>
    <source>
        <tissue evidence="1">Brain</tissue>
    </source>
</reference>
<reference evidence="1" key="2">
    <citation type="submission" date="2016-06" db="EMBL/GenBank/DDBJ databases">
        <title>The genome of a short-lived fish provides insights into sex chromosome evolution and the genetic control of aging.</title>
        <authorList>
            <person name="Reichwald K."/>
            <person name="Felder M."/>
            <person name="Petzold A."/>
            <person name="Koch P."/>
            <person name="Groth M."/>
            <person name="Platzer M."/>
        </authorList>
    </citation>
    <scope>NUCLEOTIDE SEQUENCE</scope>
    <source>
        <tissue evidence="1">Brain</tissue>
    </source>
</reference>
<feature type="non-terminal residue" evidence="1">
    <location>
        <position position="1"/>
    </location>
</feature>
<sequence>PNEELHISTFNRIQQESFKKLRLKHLRGESESPVEDASLLLLTRTHPG</sequence>
<gene>
    <name evidence="1" type="primary">Nfu_g_1_019771</name>
</gene>
<organism evidence="1">
    <name type="scientific">Nothobranchius korthausae</name>
    <dbReference type="NCBI Taxonomy" id="1143690"/>
    <lineage>
        <taxon>Eukaryota</taxon>
        <taxon>Metazoa</taxon>
        <taxon>Chordata</taxon>
        <taxon>Craniata</taxon>
        <taxon>Vertebrata</taxon>
        <taxon>Euteleostomi</taxon>
        <taxon>Actinopterygii</taxon>
        <taxon>Neopterygii</taxon>
        <taxon>Teleostei</taxon>
        <taxon>Neoteleostei</taxon>
        <taxon>Acanthomorphata</taxon>
        <taxon>Ovalentaria</taxon>
        <taxon>Atherinomorphae</taxon>
        <taxon>Cyprinodontiformes</taxon>
        <taxon>Nothobranchiidae</taxon>
        <taxon>Nothobranchius</taxon>
    </lineage>
</organism>
<accession>A0A1A8EU61</accession>